<dbReference type="EMBL" id="QVLU01000013">
    <property type="protein sequence ID" value="RGE70901.1"/>
    <property type="molecule type" value="Genomic_DNA"/>
</dbReference>
<dbReference type="InterPro" id="IPR017896">
    <property type="entry name" value="4Fe4S_Fe-S-bd"/>
</dbReference>
<comment type="caution">
    <text evidence="7">The sequence shown here is derived from an EMBL/GenBank/DDBJ whole genome shotgun (WGS) entry which is preliminary data.</text>
</comment>
<dbReference type="PROSITE" id="PS00198">
    <property type="entry name" value="4FE4S_FER_1"/>
    <property type="match status" value="2"/>
</dbReference>
<dbReference type="RefSeq" id="WP_081745543.1">
    <property type="nucleotide sequence ID" value="NZ_CALBAU010000308.1"/>
</dbReference>
<accession>A0A3E3IVE1</accession>
<dbReference type="PANTHER" id="PTHR43687:SF1">
    <property type="entry name" value="FERREDOXIN III"/>
    <property type="match status" value="1"/>
</dbReference>
<evidence type="ECO:0000256" key="4">
    <source>
        <dbReference type="ARBA" id="ARBA00023014"/>
    </source>
</evidence>
<gene>
    <name evidence="7" type="ORF">DWY69_15375</name>
</gene>
<keyword evidence="1" id="KW-0004">4Fe-4S</keyword>
<evidence type="ECO:0000313" key="7">
    <source>
        <dbReference type="EMBL" id="RGE70901.1"/>
    </source>
</evidence>
<evidence type="ECO:0000256" key="3">
    <source>
        <dbReference type="ARBA" id="ARBA00023004"/>
    </source>
</evidence>
<dbReference type="Gene3D" id="3.30.70.20">
    <property type="match status" value="1"/>
</dbReference>
<dbReference type="InterPro" id="IPR050572">
    <property type="entry name" value="Fe-S_Ferredoxin"/>
</dbReference>
<keyword evidence="3" id="KW-0408">Iron</keyword>
<feature type="domain" description="4Fe-4S ferredoxin-type" evidence="6">
    <location>
        <begin position="47"/>
        <end position="76"/>
    </location>
</feature>
<dbReference type="AlphaFoldDB" id="A0A3E3IVE1"/>
<dbReference type="InterPro" id="IPR047964">
    <property type="entry name" value="EFR1-like"/>
</dbReference>
<evidence type="ECO:0000313" key="8">
    <source>
        <dbReference type="Proteomes" id="UP000261166"/>
    </source>
</evidence>
<dbReference type="InterPro" id="IPR017900">
    <property type="entry name" value="4Fe4S_Fe_S_CS"/>
</dbReference>
<proteinExistence type="predicted"/>
<dbReference type="PROSITE" id="PS51379">
    <property type="entry name" value="4FE4S_FER_2"/>
    <property type="match status" value="2"/>
</dbReference>
<dbReference type="SUPFAM" id="SSF54862">
    <property type="entry name" value="4Fe-4S ferredoxins"/>
    <property type="match status" value="1"/>
</dbReference>
<dbReference type="GO" id="GO:0046872">
    <property type="term" value="F:metal ion binding"/>
    <property type="evidence" value="ECO:0007669"/>
    <property type="project" value="UniProtKB-KW"/>
</dbReference>
<dbReference type="Proteomes" id="UP000261166">
    <property type="component" value="Unassembled WGS sequence"/>
</dbReference>
<dbReference type="NCBIfam" id="NF038196">
    <property type="entry name" value="ferrodoxin_EFR1"/>
    <property type="match status" value="1"/>
</dbReference>
<dbReference type="PANTHER" id="PTHR43687">
    <property type="entry name" value="ADENYLYLSULFATE REDUCTASE, BETA SUBUNIT"/>
    <property type="match status" value="1"/>
</dbReference>
<name>A0A3E3IVE1_9FIRM</name>
<reference evidence="7 8" key="1">
    <citation type="submission" date="2018-08" db="EMBL/GenBank/DDBJ databases">
        <title>A genome reference for cultivated species of the human gut microbiota.</title>
        <authorList>
            <person name="Zou Y."/>
            <person name="Xue W."/>
            <person name="Luo G."/>
        </authorList>
    </citation>
    <scope>NUCLEOTIDE SEQUENCE [LARGE SCALE GENOMIC DNA]</scope>
    <source>
        <strain evidence="7 8">AF26-4BH</strain>
    </source>
</reference>
<evidence type="ECO:0000256" key="5">
    <source>
        <dbReference type="SAM" id="MobiDB-lite"/>
    </source>
</evidence>
<evidence type="ECO:0000256" key="2">
    <source>
        <dbReference type="ARBA" id="ARBA00022723"/>
    </source>
</evidence>
<dbReference type="OrthoDB" id="9813995at2"/>
<feature type="domain" description="4Fe-4S ferredoxin-type" evidence="6">
    <location>
        <begin position="82"/>
        <end position="104"/>
    </location>
</feature>
<feature type="region of interest" description="Disordered" evidence="5">
    <location>
        <begin position="1"/>
        <end position="22"/>
    </location>
</feature>
<dbReference type="GO" id="GO:0051539">
    <property type="term" value="F:4 iron, 4 sulfur cluster binding"/>
    <property type="evidence" value="ECO:0007669"/>
    <property type="project" value="UniProtKB-KW"/>
</dbReference>
<dbReference type="Pfam" id="PF13237">
    <property type="entry name" value="Fer4_10"/>
    <property type="match status" value="1"/>
</dbReference>
<sequence length="116" mass="13012">MKPKSAEAARNTQKGTPPQDGIGPFCHLAGLFGQRLYFYNRTKRYTDKLKIDSSRCIGCGQCAAVCPMRNITLVDGNAKSGERCTMCYRCISRCPQQCITLLGKRVVEQGRIERYL</sequence>
<protein>
    <submittedName>
        <fullName evidence="7">4Fe-4S dicluster domain-containing protein</fullName>
    </submittedName>
</protein>
<evidence type="ECO:0000256" key="1">
    <source>
        <dbReference type="ARBA" id="ARBA00022485"/>
    </source>
</evidence>
<organism evidence="7 8">
    <name type="scientific">Eisenbergiella massiliensis</name>
    <dbReference type="NCBI Taxonomy" id="1720294"/>
    <lineage>
        <taxon>Bacteria</taxon>
        <taxon>Bacillati</taxon>
        <taxon>Bacillota</taxon>
        <taxon>Clostridia</taxon>
        <taxon>Lachnospirales</taxon>
        <taxon>Lachnospiraceae</taxon>
        <taxon>Eisenbergiella</taxon>
    </lineage>
</organism>
<keyword evidence="2" id="KW-0479">Metal-binding</keyword>
<keyword evidence="4" id="KW-0411">Iron-sulfur</keyword>
<evidence type="ECO:0000259" key="6">
    <source>
        <dbReference type="PROSITE" id="PS51379"/>
    </source>
</evidence>